<dbReference type="AlphaFoldDB" id="A0A0A9E9M1"/>
<accession>A0A0A9E9M1</accession>
<name>A0A0A9E9M1_ARUDO</name>
<reference evidence="1" key="1">
    <citation type="submission" date="2014-09" db="EMBL/GenBank/DDBJ databases">
        <authorList>
            <person name="Magalhaes I.L.F."/>
            <person name="Oliveira U."/>
            <person name="Santos F.R."/>
            <person name="Vidigal T.H.D.A."/>
            <person name="Brescovit A.D."/>
            <person name="Santos A.J."/>
        </authorList>
    </citation>
    <scope>NUCLEOTIDE SEQUENCE</scope>
    <source>
        <tissue evidence="1">Shoot tissue taken approximately 20 cm above the soil surface</tissue>
    </source>
</reference>
<organism evidence="1">
    <name type="scientific">Arundo donax</name>
    <name type="common">Giant reed</name>
    <name type="synonym">Donax arundinaceus</name>
    <dbReference type="NCBI Taxonomy" id="35708"/>
    <lineage>
        <taxon>Eukaryota</taxon>
        <taxon>Viridiplantae</taxon>
        <taxon>Streptophyta</taxon>
        <taxon>Embryophyta</taxon>
        <taxon>Tracheophyta</taxon>
        <taxon>Spermatophyta</taxon>
        <taxon>Magnoliopsida</taxon>
        <taxon>Liliopsida</taxon>
        <taxon>Poales</taxon>
        <taxon>Poaceae</taxon>
        <taxon>PACMAD clade</taxon>
        <taxon>Arundinoideae</taxon>
        <taxon>Arundineae</taxon>
        <taxon>Arundo</taxon>
    </lineage>
</organism>
<dbReference type="EMBL" id="GBRH01200411">
    <property type="protein sequence ID" value="JAD97484.1"/>
    <property type="molecule type" value="Transcribed_RNA"/>
</dbReference>
<evidence type="ECO:0000313" key="1">
    <source>
        <dbReference type="EMBL" id="JAD97484.1"/>
    </source>
</evidence>
<reference evidence="1" key="2">
    <citation type="journal article" date="2015" name="Data Brief">
        <title>Shoot transcriptome of the giant reed, Arundo donax.</title>
        <authorList>
            <person name="Barrero R.A."/>
            <person name="Guerrero F.D."/>
            <person name="Moolhuijzen P."/>
            <person name="Goolsby J.A."/>
            <person name="Tidwell J."/>
            <person name="Bellgard S.E."/>
            <person name="Bellgard M.I."/>
        </authorList>
    </citation>
    <scope>NUCLEOTIDE SEQUENCE</scope>
    <source>
        <tissue evidence="1">Shoot tissue taken approximately 20 cm above the soil surface</tissue>
    </source>
</reference>
<protein>
    <submittedName>
        <fullName evidence="1">Uncharacterized protein</fullName>
    </submittedName>
</protein>
<proteinExistence type="predicted"/>
<sequence>MGFCSQYKLYTLVNSQHSIQYSSNLPDRVVWAYVLAKSMMDDAVL</sequence>